<proteinExistence type="inferred from homology"/>
<dbReference type="AlphaFoldDB" id="A0A177KAG0"/>
<comment type="caution">
    <text evidence="7">The sequence shown here is derived from an EMBL/GenBank/DDBJ whole genome shotgun (WGS) entry which is preliminary data.</text>
</comment>
<comment type="similarity">
    <text evidence="1">Belongs to the glycosyl hydrolase 2 family.</text>
</comment>
<dbReference type="Gene3D" id="2.60.120.260">
    <property type="entry name" value="Galactose-binding domain-like"/>
    <property type="match status" value="1"/>
</dbReference>
<dbReference type="InterPro" id="IPR051913">
    <property type="entry name" value="GH2_Domain-Containing"/>
</dbReference>
<feature type="region of interest" description="Disordered" evidence="4">
    <location>
        <begin position="1"/>
        <end position="21"/>
    </location>
</feature>
<dbReference type="GO" id="GO:0004553">
    <property type="term" value="F:hydrolase activity, hydrolyzing O-glycosyl compounds"/>
    <property type="evidence" value="ECO:0007669"/>
    <property type="project" value="InterPro"/>
</dbReference>
<dbReference type="SUPFAM" id="SSF49785">
    <property type="entry name" value="Galactose-binding domain-like"/>
    <property type="match status" value="1"/>
</dbReference>
<dbReference type="InterPro" id="IPR017853">
    <property type="entry name" value="GH"/>
</dbReference>
<keyword evidence="2 7" id="KW-0378">Hydrolase</keyword>
<feature type="domain" description="Glycoside hydrolase family 2 catalytic" evidence="5">
    <location>
        <begin position="298"/>
        <end position="468"/>
    </location>
</feature>
<evidence type="ECO:0000313" key="7">
    <source>
        <dbReference type="EMBL" id="OAH49996.1"/>
    </source>
</evidence>
<dbReference type="SUPFAM" id="SSF49303">
    <property type="entry name" value="beta-Galactosidase/glucuronidase domain"/>
    <property type="match status" value="1"/>
</dbReference>
<dbReference type="InterPro" id="IPR008979">
    <property type="entry name" value="Galactose-bd-like_sf"/>
</dbReference>
<evidence type="ECO:0000313" key="8">
    <source>
        <dbReference type="Proteomes" id="UP000076998"/>
    </source>
</evidence>
<evidence type="ECO:0000259" key="6">
    <source>
        <dbReference type="Pfam" id="PF02837"/>
    </source>
</evidence>
<keyword evidence="3" id="KW-0326">Glycosidase</keyword>
<evidence type="ECO:0000256" key="2">
    <source>
        <dbReference type="ARBA" id="ARBA00022801"/>
    </source>
</evidence>
<protein>
    <submittedName>
        <fullName evidence="7">Glycoside hydrolase</fullName>
    </submittedName>
</protein>
<evidence type="ECO:0000259" key="5">
    <source>
        <dbReference type="Pfam" id="PF02836"/>
    </source>
</evidence>
<evidence type="ECO:0000256" key="1">
    <source>
        <dbReference type="ARBA" id="ARBA00007401"/>
    </source>
</evidence>
<feature type="domain" description="Glycosyl hydrolases family 2 sugar binding" evidence="6">
    <location>
        <begin position="80"/>
        <end position="150"/>
    </location>
</feature>
<organism evidence="7 8">
    <name type="scientific">Microbacterium oleivorans</name>
    <dbReference type="NCBI Taxonomy" id="273677"/>
    <lineage>
        <taxon>Bacteria</taxon>
        <taxon>Bacillati</taxon>
        <taxon>Actinomycetota</taxon>
        <taxon>Actinomycetes</taxon>
        <taxon>Micrococcales</taxon>
        <taxon>Microbacteriaceae</taxon>
        <taxon>Microbacterium</taxon>
    </lineage>
</organism>
<gene>
    <name evidence="7" type="ORF">AYL44_08985</name>
</gene>
<dbReference type="InterPro" id="IPR013783">
    <property type="entry name" value="Ig-like_fold"/>
</dbReference>
<dbReference type="GO" id="GO:0005975">
    <property type="term" value="P:carbohydrate metabolic process"/>
    <property type="evidence" value="ECO:0007669"/>
    <property type="project" value="InterPro"/>
</dbReference>
<dbReference type="Gene3D" id="2.60.40.10">
    <property type="entry name" value="Immunoglobulins"/>
    <property type="match status" value="1"/>
</dbReference>
<dbReference type="Pfam" id="PF02836">
    <property type="entry name" value="Glyco_hydro_2_C"/>
    <property type="match status" value="1"/>
</dbReference>
<dbReference type="EMBL" id="LSTV01000003">
    <property type="protein sequence ID" value="OAH49996.1"/>
    <property type="molecule type" value="Genomic_DNA"/>
</dbReference>
<dbReference type="RefSeq" id="WP_064003236.1">
    <property type="nucleotide sequence ID" value="NZ_LSTV01000003.1"/>
</dbReference>
<dbReference type="PANTHER" id="PTHR42732">
    <property type="entry name" value="BETA-GALACTOSIDASE"/>
    <property type="match status" value="1"/>
</dbReference>
<dbReference type="PANTHER" id="PTHR42732:SF3">
    <property type="entry name" value="HYDROLASE"/>
    <property type="match status" value="1"/>
</dbReference>
<dbReference type="Pfam" id="PF02837">
    <property type="entry name" value="Glyco_hydro_2_N"/>
    <property type="match status" value="1"/>
</dbReference>
<evidence type="ECO:0000256" key="4">
    <source>
        <dbReference type="SAM" id="MobiDB-lite"/>
    </source>
</evidence>
<evidence type="ECO:0000256" key="3">
    <source>
        <dbReference type="ARBA" id="ARBA00023295"/>
    </source>
</evidence>
<dbReference type="InterPro" id="IPR006104">
    <property type="entry name" value="Glyco_hydro_2_N"/>
</dbReference>
<name>A0A177KAG0_9MICO</name>
<dbReference type="Proteomes" id="UP000076998">
    <property type="component" value="Unassembled WGS sequence"/>
</dbReference>
<dbReference type="InterPro" id="IPR036156">
    <property type="entry name" value="Beta-gal/glucu_dom_sf"/>
</dbReference>
<dbReference type="SUPFAM" id="SSF51445">
    <property type="entry name" value="(Trans)glycosidases"/>
    <property type="match status" value="1"/>
</dbReference>
<sequence>MTDDDVAFRASTQDGSYPRPQLVRPQWADLTGTWGFAFDDEDAGAHLGWEGTGIRSGRIVVPFPPESAASGVGDTGPHRVMWYSREITDADLDAAGHAEGRRLILHFGAVDYRCEVWVGGRSVGRHEGGHTPFAFDVTDAVAAGRTIVVRVEDDPTDIAQPRGKQDWLDHPHVIWYHRTSGIWQPVWLESVPEAHVGALRWWTDLRAGTVTLDVELSGPAAETEVSVELSFEGRRLGAASATATSREATIVVPVAALTNGQAYEDLLWSPENPRLVDATIRVGDDVVASYLGIRTAHVARGRFWLNDRPYYVRSVLEQGYWPDSHLAAPSAQALREEVELIRSLGFTAARVHQKFEDPRFLFAADRLGLLVWGEAPGTYTFTPTAIERTTREWLEVVRRDVSHPSIVTWVPLNESWGVQHIAADPRMQHFARALVSLTKALDPTRPVVSNDGWEQVDTDIVAIHDYEWRPEVMRQRYATDADIHRLFDTVGPAGRTLIISGDVSDAPIMLTEFGGVSFDTEAAEDAWGYSTATSPDDFAERLSGLLAAVHASEALAGFCYTQLTDTLQETNGLVTADRTPKIPIDRIRAAITGEPAE</sequence>
<dbReference type="Gene3D" id="3.20.20.80">
    <property type="entry name" value="Glycosidases"/>
    <property type="match status" value="1"/>
</dbReference>
<reference evidence="7 8" key="1">
    <citation type="submission" date="2016-02" db="EMBL/GenBank/DDBJ databases">
        <authorList>
            <person name="Wen L."/>
            <person name="He K."/>
            <person name="Yang H."/>
        </authorList>
    </citation>
    <scope>NUCLEOTIDE SEQUENCE [LARGE SCALE GENOMIC DNA]</scope>
    <source>
        <strain evidence="7 8">CD11_3</strain>
    </source>
</reference>
<accession>A0A177KAG0</accession>
<dbReference type="InterPro" id="IPR006103">
    <property type="entry name" value="Glyco_hydro_2_cat"/>
</dbReference>